<dbReference type="CDD" id="cd07302">
    <property type="entry name" value="CHD"/>
    <property type="match status" value="1"/>
</dbReference>
<protein>
    <submittedName>
        <fullName evidence="4">CHASE2 domain-containing protein</fullName>
    </submittedName>
</protein>
<evidence type="ECO:0000313" key="4">
    <source>
        <dbReference type="EMBL" id="HIS96483.1"/>
    </source>
</evidence>
<dbReference type="InterPro" id="IPR029787">
    <property type="entry name" value="Nucleotide_cyclase"/>
</dbReference>
<dbReference type="EMBL" id="DVJS01000018">
    <property type="protein sequence ID" value="HIS96483.1"/>
    <property type="molecule type" value="Genomic_DNA"/>
</dbReference>
<dbReference type="PROSITE" id="PS50125">
    <property type="entry name" value="GUANYLATE_CYCLASE_2"/>
    <property type="match status" value="1"/>
</dbReference>
<dbReference type="GO" id="GO:0004016">
    <property type="term" value="F:adenylate cyclase activity"/>
    <property type="evidence" value="ECO:0007669"/>
    <property type="project" value="UniProtKB-ARBA"/>
</dbReference>
<dbReference type="SMART" id="SM01080">
    <property type="entry name" value="CHASE2"/>
    <property type="match status" value="1"/>
</dbReference>
<keyword evidence="2" id="KW-0812">Transmembrane</keyword>
<organism evidence="4 5">
    <name type="scientific">Candidatus Scatomorpha pullistercoris</name>
    <dbReference type="NCBI Taxonomy" id="2840929"/>
    <lineage>
        <taxon>Bacteria</taxon>
        <taxon>Bacillati</taxon>
        <taxon>Bacillota</taxon>
        <taxon>Clostridia</taxon>
        <taxon>Eubacteriales</taxon>
        <taxon>Candidatus Scatomorpha</taxon>
    </lineage>
</organism>
<proteinExistence type="inferred from homology"/>
<dbReference type="Proteomes" id="UP000886876">
    <property type="component" value="Unassembled WGS sequence"/>
</dbReference>
<reference evidence="4" key="1">
    <citation type="submission" date="2020-10" db="EMBL/GenBank/DDBJ databases">
        <authorList>
            <person name="Gilroy R."/>
        </authorList>
    </citation>
    <scope>NUCLEOTIDE SEQUENCE</scope>
    <source>
        <strain evidence="4">ChiHecec3B27-6122</strain>
    </source>
</reference>
<dbReference type="Pfam" id="PF00211">
    <property type="entry name" value="Guanylate_cyc"/>
    <property type="match status" value="1"/>
</dbReference>
<reference evidence="4" key="2">
    <citation type="journal article" date="2021" name="PeerJ">
        <title>Extensive microbial diversity within the chicken gut microbiome revealed by metagenomics and culture.</title>
        <authorList>
            <person name="Gilroy R."/>
            <person name="Ravi A."/>
            <person name="Getino M."/>
            <person name="Pursley I."/>
            <person name="Horton D.L."/>
            <person name="Alikhan N.F."/>
            <person name="Baker D."/>
            <person name="Gharbi K."/>
            <person name="Hall N."/>
            <person name="Watson M."/>
            <person name="Adriaenssens E.M."/>
            <person name="Foster-Nyarko E."/>
            <person name="Jarju S."/>
            <person name="Secka A."/>
            <person name="Antonio M."/>
            <person name="Oren A."/>
            <person name="Chaudhuri R.R."/>
            <person name="La Ragione R."/>
            <person name="Hildebrand F."/>
            <person name="Pallen M.J."/>
        </authorList>
    </citation>
    <scope>NUCLEOTIDE SEQUENCE</scope>
    <source>
        <strain evidence="4">ChiHecec3B27-6122</strain>
    </source>
</reference>
<keyword evidence="2" id="KW-0472">Membrane</keyword>
<dbReference type="GO" id="GO:0035556">
    <property type="term" value="P:intracellular signal transduction"/>
    <property type="evidence" value="ECO:0007669"/>
    <property type="project" value="InterPro"/>
</dbReference>
<gene>
    <name evidence="4" type="ORF">IAD42_00750</name>
</gene>
<evidence type="ECO:0000313" key="5">
    <source>
        <dbReference type="Proteomes" id="UP000886876"/>
    </source>
</evidence>
<dbReference type="SMART" id="SM00044">
    <property type="entry name" value="CYCc"/>
    <property type="match status" value="1"/>
</dbReference>
<evidence type="ECO:0000256" key="2">
    <source>
        <dbReference type="SAM" id="Phobius"/>
    </source>
</evidence>
<feature type="transmembrane region" description="Helical" evidence="2">
    <location>
        <begin position="358"/>
        <end position="377"/>
    </location>
</feature>
<keyword evidence="2" id="KW-1133">Transmembrane helix</keyword>
<dbReference type="InterPro" id="IPR007890">
    <property type="entry name" value="CHASE2"/>
</dbReference>
<dbReference type="GO" id="GO:0006171">
    <property type="term" value="P:cAMP biosynthetic process"/>
    <property type="evidence" value="ECO:0007669"/>
    <property type="project" value="TreeGrafter"/>
</dbReference>
<dbReference type="AlphaFoldDB" id="A0A9D1G388"/>
<sequence>MLKKRFTKAAVALVCALVFTLAALLGLFYSPDQMLADALYQKPKALDGNIFVIGIDDRAIDDIGPYQTWGRDVMAMAIEALNADPENRPAVIGIDVLYTGETDPELDSWLAEAAGECGNVVVASVANFGTELVTEDTGSFYLEDYSVLSYEEPFEALRAVTTQGHINAMYDADGVLRHAILQIDLPDGRSVPSFNYAIYQKYAEANGLPVELDVPTDELYRFYVDFSALPGGYYEGISVSDLLAGEFPAELFKDAVVLIGPYAAGLSDYVTTAIDRASLMYGVEFQANVINQLINQSFKLEVSNYLQALILFALSAACLYFFIGRKLRWALIVWLAAAGGSLGLCVALYGAGYVLHPLWLPLTVTVFFVAAVAFNYVQAAVEKRKISNTFKRYVAPEIVGELLREGTDSLGLGGKLCDIAVLFVDIRGFTTMSEILTPQEVVSILNRYLSLTTDCIMKNHGTLDKFVGDCTMAIWNAPIEQEDYVMNACKAAVDMVEGSKALSQELLEKFGRTVSFGIGVHCGSAVVGNIGAEMRMDFTAIGDTVNTSARLEANAPAGKIYISRDVVERLGDRIRVTSLGDGISLKGKSQKLEIFLLDGIAGGETPTEVEK</sequence>
<feature type="domain" description="Guanylate cyclase" evidence="3">
    <location>
        <begin position="420"/>
        <end position="552"/>
    </location>
</feature>
<dbReference type="Pfam" id="PF05226">
    <property type="entry name" value="CHASE2"/>
    <property type="match status" value="1"/>
</dbReference>
<dbReference type="PANTHER" id="PTHR43081">
    <property type="entry name" value="ADENYLATE CYCLASE, TERMINAL-DIFFERENTIATION SPECIFIC-RELATED"/>
    <property type="match status" value="1"/>
</dbReference>
<dbReference type="InterPro" id="IPR001054">
    <property type="entry name" value="A/G_cyclase"/>
</dbReference>
<feature type="transmembrane region" description="Helical" evidence="2">
    <location>
        <begin position="305"/>
        <end position="323"/>
    </location>
</feature>
<name>A0A9D1G388_9FIRM</name>
<dbReference type="Gene3D" id="3.30.70.1230">
    <property type="entry name" value="Nucleotide cyclase"/>
    <property type="match status" value="1"/>
</dbReference>
<dbReference type="PANTHER" id="PTHR43081:SF1">
    <property type="entry name" value="ADENYLATE CYCLASE, TERMINAL-DIFFERENTIATION SPECIFIC"/>
    <property type="match status" value="1"/>
</dbReference>
<evidence type="ECO:0000256" key="1">
    <source>
        <dbReference type="ARBA" id="ARBA00005381"/>
    </source>
</evidence>
<feature type="transmembrane region" description="Helical" evidence="2">
    <location>
        <begin position="330"/>
        <end position="352"/>
    </location>
</feature>
<dbReference type="InterPro" id="IPR050697">
    <property type="entry name" value="Adenylyl/Guanylyl_Cyclase_3/4"/>
</dbReference>
<accession>A0A9D1G388</accession>
<evidence type="ECO:0000259" key="3">
    <source>
        <dbReference type="PROSITE" id="PS50125"/>
    </source>
</evidence>
<comment type="similarity">
    <text evidence="1">Belongs to the adenylyl cyclase class-3 family.</text>
</comment>
<dbReference type="SUPFAM" id="SSF55073">
    <property type="entry name" value="Nucleotide cyclase"/>
    <property type="match status" value="1"/>
</dbReference>
<comment type="caution">
    <text evidence="4">The sequence shown here is derived from an EMBL/GenBank/DDBJ whole genome shotgun (WGS) entry which is preliminary data.</text>
</comment>